<evidence type="ECO:0000313" key="4">
    <source>
        <dbReference type="EMBL" id="KKN32947.1"/>
    </source>
</evidence>
<gene>
    <name evidence="4" type="ORF">LCGC14_0808760</name>
</gene>
<dbReference type="SUPFAM" id="SSF111369">
    <property type="entry name" value="HlyD-like secretion proteins"/>
    <property type="match status" value="1"/>
</dbReference>
<dbReference type="GO" id="GO:0046914">
    <property type="term" value="F:transition metal ion binding"/>
    <property type="evidence" value="ECO:0007669"/>
    <property type="project" value="TreeGrafter"/>
</dbReference>
<dbReference type="GO" id="GO:0015679">
    <property type="term" value="P:plasma membrane copper ion transport"/>
    <property type="evidence" value="ECO:0007669"/>
    <property type="project" value="TreeGrafter"/>
</dbReference>
<keyword evidence="1" id="KW-0813">Transport</keyword>
<accession>A0A0F9Q7H1</accession>
<name>A0A0F9Q7H1_9ZZZZ</name>
<dbReference type="AlphaFoldDB" id="A0A0F9Q7H1"/>
<dbReference type="InterPro" id="IPR058792">
    <property type="entry name" value="Beta-barrel_RND_2"/>
</dbReference>
<protein>
    <submittedName>
        <fullName evidence="4">Uncharacterized protein</fullName>
    </submittedName>
</protein>
<sequence length="210" mass="22979">LSQINKLVKSNQFSQANGLFDLVALIDGTILKEDHLVGQQIEPGQTVNVITDESNMWTIANVPPDVARQINVGNKASVLWDGKSYPAVVSQIYHNLDELTRTSRIRLDVANTEDTLHPGLFVDTQIDTSNQTKALLVPESAVLRSSDGDWQVFVEQDQVGEFKGVEIDVVDIRNGQAIITGLDVGTAVVVEGAFFVQSELAKSGFEIHNH</sequence>
<evidence type="ECO:0000256" key="1">
    <source>
        <dbReference type="ARBA" id="ARBA00022448"/>
    </source>
</evidence>
<evidence type="ECO:0000259" key="2">
    <source>
        <dbReference type="Pfam" id="PF25954"/>
    </source>
</evidence>
<dbReference type="GO" id="GO:0060003">
    <property type="term" value="P:copper ion export"/>
    <property type="evidence" value="ECO:0007669"/>
    <property type="project" value="TreeGrafter"/>
</dbReference>
<proteinExistence type="predicted"/>
<dbReference type="Pfam" id="PF25954">
    <property type="entry name" value="Beta-barrel_RND_2"/>
    <property type="match status" value="1"/>
</dbReference>
<dbReference type="PANTHER" id="PTHR30097">
    <property type="entry name" value="CATION EFFLUX SYSTEM PROTEIN CUSB"/>
    <property type="match status" value="1"/>
</dbReference>
<dbReference type="GO" id="GO:0030288">
    <property type="term" value="C:outer membrane-bounded periplasmic space"/>
    <property type="evidence" value="ECO:0007669"/>
    <property type="project" value="TreeGrafter"/>
</dbReference>
<dbReference type="PANTHER" id="PTHR30097:SF15">
    <property type="entry name" value="CATION EFFLUX SYSTEM PROTEIN CUSB"/>
    <property type="match status" value="1"/>
</dbReference>
<dbReference type="InterPro" id="IPR058627">
    <property type="entry name" value="MdtA-like_C"/>
</dbReference>
<feature type="non-terminal residue" evidence="4">
    <location>
        <position position="1"/>
    </location>
</feature>
<organism evidence="4">
    <name type="scientific">marine sediment metagenome</name>
    <dbReference type="NCBI Taxonomy" id="412755"/>
    <lineage>
        <taxon>unclassified sequences</taxon>
        <taxon>metagenomes</taxon>
        <taxon>ecological metagenomes</taxon>
    </lineage>
</organism>
<evidence type="ECO:0000259" key="3">
    <source>
        <dbReference type="Pfam" id="PF25967"/>
    </source>
</evidence>
<feature type="domain" description="Multidrug resistance protein MdtA-like C-terminal permuted SH3" evidence="3">
    <location>
        <begin position="134"/>
        <end position="193"/>
    </location>
</feature>
<reference evidence="4" key="1">
    <citation type="journal article" date="2015" name="Nature">
        <title>Complex archaea that bridge the gap between prokaryotes and eukaryotes.</title>
        <authorList>
            <person name="Spang A."/>
            <person name="Saw J.H."/>
            <person name="Jorgensen S.L."/>
            <person name="Zaremba-Niedzwiedzka K."/>
            <person name="Martijn J."/>
            <person name="Lind A.E."/>
            <person name="van Eijk R."/>
            <person name="Schleper C."/>
            <person name="Guy L."/>
            <person name="Ettema T.J."/>
        </authorList>
    </citation>
    <scope>NUCLEOTIDE SEQUENCE</scope>
</reference>
<dbReference type="EMBL" id="LAZR01002217">
    <property type="protein sequence ID" value="KKN32947.1"/>
    <property type="molecule type" value="Genomic_DNA"/>
</dbReference>
<feature type="domain" description="CusB-like beta-barrel" evidence="2">
    <location>
        <begin position="56"/>
        <end position="128"/>
    </location>
</feature>
<dbReference type="Gene3D" id="2.40.30.170">
    <property type="match status" value="1"/>
</dbReference>
<dbReference type="Pfam" id="PF25967">
    <property type="entry name" value="RND-MFP_C"/>
    <property type="match status" value="1"/>
</dbReference>
<comment type="caution">
    <text evidence="4">The sequence shown here is derived from an EMBL/GenBank/DDBJ whole genome shotgun (WGS) entry which is preliminary data.</text>
</comment>
<dbReference type="Gene3D" id="2.40.420.20">
    <property type="match status" value="1"/>
</dbReference>
<dbReference type="InterPro" id="IPR051909">
    <property type="entry name" value="MFP_Cation_Efflux"/>
</dbReference>